<dbReference type="Proteomes" id="UP001054945">
    <property type="component" value="Unassembled WGS sequence"/>
</dbReference>
<feature type="region of interest" description="Disordered" evidence="1">
    <location>
        <begin position="1"/>
        <end position="52"/>
    </location>
</feature>
<evidence type="ECO:0000313" key="2">
    <source>
        <dbReference type="EMBL" id="GIY99504.1"/>
    </source>
</evidence>
<proteinExistence type="predicted"/>
<organism evidence="2 3">
    <name type="scientific">Caerostris extrusa</name>
    <name type="common">Bark spider</name>
    <name type="synonym">Caerostris bankana</name>
    <dbReference type="NCBI Taxonomy" id="172846"/>
    <lineage>
        <taxon>Eukaryota</taxon>
        <taxon>Metazoa</taxon>
        <taxon>Ecdysozoa</taxon>
        <taxon>Arthropoda</taxon>
        <taxon>Chelicerata</taxon>
        <taxon>Arachnida</taxon>
        <taxon>Araneae</taxon>
        <taxon>Araneomorphae</taxon>
        <taxon>Entelegynae</taxon>
        <taxon>Araneoidea</taxon>
        <taxon>Araneidae</taxon>
        <taxon>Caerostris</taxon>
    </lineage>
</organism>
<name>A0AAV4XXL9_CAEEX</name>
<feature type="compositionally biased region" description="Basic and acidic residues" evidence="1">
    <location>
        <begin position="8"/>
        <end position="19"/>
    </location>
</feature>
<keyword evidence="3" id="KW-1185">Reference proteome</keyword>
<comment type="caution">
    <text evidence="2">The sequence shown here is derived from an EMBL/GenBank/DDBJ whole genome shotgun (WGS) entry which is preliminary data.</text>
</comment>
<accession>A0AAV4XXL9</accession>
<reference evidence="2 3" key="1">
    <citation type="submission" date="2021-06" db="EMBL/GenBank/DDBJ databases">
        <title>Caerostris extrusa draft genome.</title>
        <authorList>
            <person name="Kono N."/>
            <person name="Arakawa K."/>
        </authorList>
    </citation>
    <scope>NUCLEOTIDE SEQUENCE [LARGE SCALE GENOMIC DNA]</scope>
</reference>
<protein>
    <submittedName>
        <fullName evidence="2">Uncharacterized protein</fullName>
    </submittedName>
</protein>
<evidence type="ECO:0000256" key="1">
    <source>
        <dbReference type="SAM" id="MobiDB-lite"/>
    </source>
</evidence>
<evidence type="ECO:0000313" key="3">
    <source>
        <dbReference type="Proteomes" id="UP001054945"/>
    </source>
</evidence>
<dbReference type="AlphaFoldDB" id="A0AAV4XXL9"/>
<dbReference type="EMBL" id="BPLR01018425">
    <property type="protein sequence ID" value="GIY99504.1"/>
    <property type="molecule type" value="Genomic_DNA"/>
</dbReference>
<gene>
    <name evidence="2" type="ORF">CEXT_60021</name>
</gene>
<sequence length="76" mass="8107">MHAVGDAAELRVTPERMGHDSSGQVSPMMPSVCRPHRPAGGTDWTGQPALNISRGTVPVAALSSLSGRRDRRRDSD</sequence>